<feature type="region of interest" description="Disordered" evidence="1">
    <location>
        <begin position="1"/>
        <end position="42"/>
    </location>
</feature>
<evidence type="ECO:0000313" key="2">
    <source>
        <dbReference type="EMBL" id="CAA9354714.1"/>
    </source>
</evidence>
<proteinExistence type="predicted"/>
<sequence>AGEARGLGGGGRARRRVGVAGRRVRHHGPVPPARAARGAARGGGLARAARRLVARVQAGAADGRRAAGAHRARGVRDGAWRTRA</sequence>
<dbReference type="EMBL" id="CADCTX010000849">
    <property type="protein sequence ID" value="CAA9354714.1"/>
    <property type="molecule type" value="Genomic_DNA"/>
</dbReference>
<feature type="compositionally biased region" description="Basic residues" evidence="1">
    <location>
        <begin position="12"/>
        <end position="28"/>
    </location>
</feature>
<feature type="compositionally biased region" description="Gly residues" evidence="1">
    <location>
        <begin position="1"/>
        <end position="11"/>
    </location>
</feature>
<feature type="region of interest" description="Disordered" evidence="1">
    <location>
        <begin position="59"/>
        <end position="84"/>
    </location>
</feature>
<name>A0A6J4MC49_9BACT</name>
<feature type="compositionally biased region" description="Basic and acidic residues" evidence="1">
    <location>
        <begin position="74"/>
        <end position="84"/>
    </location>
</feature>
<feature type="non-terminal residue" evidence="2">
    <location>
        <position position="1"/>
    </location>
</feature>
<protein>
    <submittedName>
        <fullName evidence="2">Uncharacterized protein</fullName>
    </submittedName>
</protein>
<reference evidence="2" key="1">
    <citation type="submission" date="2020-02" db="EMBL/GenBank/DDBJ databases">
        <authorList>
            <person name="Meier V. D."/>
        </authorList>
    </citation>
    <scope>NUCLEOTIDE SEQUENCE</scope>
    <source>
        <strain evidence="2">AVDCRST_MAG40</strain>
    </source>
</reference>
<evidence type="ECO:0000256" key="1">
    <source>
        <dbReference type="SAM" id="MobiDB-lite"/>
    </source>
</evidence>
<organism evidence="2">
    <name type="scientific">uncultured Gemmatimonadaceae bacterium</name>
    <dbReference type="NCBI Taxonomy" id="246130"/>
    <lineage>
        <taxon>Bacteria</taxon>
        <taxon>Pseudomonadati</taxon>
        <taxon>Gemmatimonadota</taxon>
        <taxon>Gemmatimonadia</taxon>
        <taxon>Gemmatimonadales</taxon>
        <taxon>Gemmatimonadaceae</taxon>
        <taxon>environmental samples</taxon>
    </lineage>
</organism>
<accession>A0A6J4MC49</accession>
<dbReference type="AlphaFoldDB" id="A0A6J4MC49"/>
<gene>
    <name evidence="2" type="ORF">AVDCRST_MAG40-3092</name>
</gene>
<feature type="non-terminal residue" evidence="2">
    <location>
        <position position="84"/>
    </location>
</feature>